<keyword evidence="2" id="KW-1185">Reference proteome</keyword>
<dbReference type="AlphaFoldDB" id="A0A195DD57"/>
<evidence type="ECO:0000313" key="1">
    <source>
        <dbReference type="EMBL" id="KYN10818.1"/>
    </source>
</evidence>
<gene>
    <name evidence="1" type="ORF">ALC57_17018</name>
</gene>
<organism evidence="1 2">
    <name type="scientific">Trachymyrmex cornetzi</name>
    <dbReference type="NCBI Taxonomy" id="471704"/>
    <lineage>
        <taxon>Eukaryota</taxon>
        <taxon>Metazoa</taxon>
        <taxon>Ecdysozoa</taxon>
        <taxon>Arthropoda</taxon>
        <taxon>Hexapoda</taxon>
        <taxon>Insecta</taxon>
        <taxon>Pterygota</taxon>
        <taxon>Neoptera</taxon>
        <taxon>Endopterygota</taxon>
        <taxon>Hymenoptera</taxon>
        <taxon>Apocrita</taxon>
        <taxon>Aculeata</taxon>
        <taxon>Formicoidea</taxon>
        <taxon>Formicidae</taxon>
        <taxon>Myrmicinae</taxon>
        <taxon>Trachymyrmex</taxon>
    </lineage>
</organism>
<name>A0A195DD57_9HYME</name>
<protein>
    <submittedName>
        <fullName evidence="1">Uncharacterized protein</fullName>
    </submittedName>
</protein>
<dbReference type="Proteomes" id="UP000078492">
    <property type="component" value="Unassembled WGS sequence"/>
</dbReference>
<accession>A0A195DD57</accession>
<reference evidence="1 2" key="1">
    <citation type="submission" date="2015-09" db="EMBL/GenBank/DDBJ databases">
        <title>Trachymyrmex cornetzi WGS genome.</title>
        <authorList>
            <person name="Nygaard S."/>
            <person name="Hu H."/>
            <person name="Boomsma J."/>
            <person name="Zhang G."/>
        </authorList>
    </citation>
    <scope>NUCLEOTIDE SEQUENCE [LARGE SCALE GENOMIC DNA]</scope>
    <source>
        <strain evidence="1">Tcor2-1</strain>
        <tissue evidence="1">Whole body</tissue>
    </source>
</reference>
<sequence length="51" mass="5534">RTWINLCFFADAVLRVPPPYHSFQTATTVGSVGGWSRPEVSRELGNVVGTG</sequence>
<proteinExistence type="predicted"/>
<evidence type="ECO:0000313" key="2">
    <source>
        <dbReference type="Proteomes" id="UP000078492"/>
    </source>
</evidence>
<dbReference type="EMBL" id="KQ980979">
    <property type="protein sequence ID" value="KYN10818.1"/>
    <property type="molecule type" value="Genomic_DNA"/>
</dbReference>
<feature type="non-terminal residue" evidence="1">
    <location>
        <position position="1"/>
    </location>
</feature>